<name>A0A6I2MGY8_9BACI</name>
<feature type="non-terminal residue" evidence="1">
    <location>
        <position position="118"/>
    </location>
</feature>
<evidence type="ECO:0000313" key="1">
    <source>
        <dbReference type="EMBL" id="MRX57069.1"/>
    </source>
</evidence>
<accession>A0A6I2MGY8</accession>
<organism evidence="1 2">
    <name type="scientific">Metabacillus idriensis</name>
    <dbReference type="NCBI Taxonomy" id="324768"/>
    <lineage>
        <taxon>Bacteria</taxon>
        <taxon>Bacillati</taxon>
        <taxon>Bacillota</taxon>
        <taxon>Bacilli</taxon>
        <taxon>Bacillales</taxon>
        <taxon>Bacillaceae</taxon>
        <taxon>Metabacillus</taxon>
    </lineage>
</organism>
<dbReference type="RefSeq" id="WP_154319803.1">
    <property type="nucleotide sequence ID" value="NZ_WKKF01000027.1"/>
</dbReference>
<comment type="caution">
    <text evidence="1">The sequence shown here is derived from an EMBL/GenBank/DDBJ whole genome shotgun (WGS) entry which is preliminary data.</text>
</comment>
<sequence>MHSKVTGQLSLEILQDNERLLDEFESAFRSVVKTYIESSSINVLELEVKKENGLIEVLYAFDAVILSYENSKKEKRTATTHSAEFGRALFAFWGPTNKTRKTYAKQISTWRKPIFPTL</sequence>
<proteinExistence type="predicted"/>
<reference evidence="1 2" key="1">
    <citation type="submission" date="2019-11" db="EMBL/GenBank/DDBJ databases">
        <title>Bacillus idriensis genome.</title>
        <authorList>
            <person name="Konopka E.N."/>
            <person name="Newman J.D."/>
        </authorList>
    </citation>
    <scope>NUCLEOTIDE SEQUENCE [LARGE SCALE GENOMIC DNA]</scope>
    <source>
        <strain evidence="1 2">DSM 19097</strain>
    </source>
</reference>
<dbReference type="AlphaFoldDB" id="A0A6I2MGY8"/>
<protein>
    <submittedName>
        <fullName evidence="1">Uncharacterized protein</fullName>
    </submittedName>
</protein>
<dbReference type="Proteomes" id="UP000441585">
    <property type="component" value="Unassembled WGS sequence"/>
</dbReference>
<dbReference type="EMBL" id="WKKF01000027">
    <property type="protein sequence ID" value="MRX57069.1"/>
    <property type="molecule type" value="Genomic_DNA"/>
</dbReference>
<evidence type="ECO:0000313" key="2">
    <source>
        <dbReference type="Proteomes" id="UP000441585"/>
    </source>
</evidence>
<keyword evidence="2" id="KW-1185">Reference proteome</keyword>
<gene>
    <name evidence="1" type="ORF">GJU41_24345</name>
</gene>